<dbReference type="PRINTS" id="PR00740">
    <property type="entry name" value="GLHYDRLASE27"/>
</dbReference>
<keyword evidence="5" id="KW-1015">Disulfide bond</keyword>
<evidence type="ECO:0000313" key="8">
    <source>
        <dbReference type="Proteomes" id="UP001162741"/>
    </source>
</evidence>
<dbReference type="PANTHER" id="PTHR11452:SF75">
    <property type="entry name" value="ALPHA-GALACTOSIDASE MEL1"/>
    <property type="match status" value="1"/>
</dbReference>
<evidence type="ECO:0000259" key="6">
    <source>
        <dbReference type="Pfam" id="PF17801"/>
    </source>
</evidence>
<dbReference type="InterPro" id="IPR041233">
    <property type="entry name" value="Melibiase_C"/>
</dbReference>
<dbReference type="InterPro" id="IPR008979">
    <property type="entry name" value="Galactose-bd-like_sf"/>
</dbReference>
<protein>
    <recommendedName>
        <fullName evidence="5">Alpha-galactosidase</fullName>
        <ecNumber evidence="5">3.2.1.22</ecNumber>
    </recommendedName>
    <alternativeName>
        <fullName evidence="5">Melibiase</fullName>
    </alternativeName>
</protein>
<dbReference type="InterPro" id="IPR013785">
    <property type="entry name" value="Aldolase_TIM"/>
</dbReference>
<dbReference type="InterPro" id="IPR013780">
    <property type="entry name" value="Glyco_hydro_b"/>
</dbReference>
<dbReference type="PANTHER" id="PTHR11452">
    <property type="entry name" value="ALPHA-GALACTOSIDASE/ALPHA-N-ACETYLGALACTOSAMINIDASE"/>
    <property type="match status" value="1"/>
</dbReference>
<comment type="catalytic activity">
    <reaction evidence="5">
        <text>Hydrolysis of terminal, non-reducing alpha-D-galactose residues in alpha-D-galactosides, including galactose oligosaccharides, galactomannans and galactolipids.</text>
        <dbReference type="EC" id="3.2.1.22"/>
    </reaction>
</comment>
<evidence type="ECO:0000313" key="7">
    <source>
        <dbReference type="EMBL" id="UYQ94840.1"/>
    </source>
</evidence>
<dbReference type="Pfam" id="PF17801">
    <property type="entry name" value="Melibiase_C"/>
    <property type="match status" value="1"/>
</dbReference>
<keyword evidence="2" id="KW-0732">Signal</keyword>
<dbReference type="CDD" id="cd14792">
    <property type="entry name" value="GH27"/>
    <property type="match status" value="1"/>
</dbReference>
<dbReference type="Gene3D" id="2.60.120.260">
    <property type="entry name" value="Galactose-binding domain-like"/>
    <property type="match status" value="1"/>
</dbReference>
<dbReference type="RefSeq" id="WP_264282668.1">
    <property type="nucleotide sequence ID" value="NZ_CP107006.1"/>
</dbReference>
<evidence type="ECO:0000256" key="5">
    <source>
        <dbReference type="RuleBase" id="RU361168"/>
    </source>
</evidence>
<dbReference type="Gene3D" id="2.60.40.10">
    <property type="entry name" value="Immunoglobulins"/>
    <property type="match status" value="1"/>
</dbReference>
<reference evidence="7" key="1">
    <citation type="submission" date="2022-10" db="EMBL/GenBank/DDBJ databases">
        <title>Chitinophaga sp. nov., isolated from soil.</title>
        <authorList>
            <person name="Jeon C.O."/>
        </authorList>
    </citation>
    <scope>NUCLEOTIDE SEQUENCE</scope>
    <source>
        <strain evidence="7">R8</strain>
    </source>
</reference>
<feature type="domain" description="Alpha galactosidase C-terminal" evidence="6">
    <location>
        <begin position="651"/>
        <end position="724"/>
    </location>
</feature>
<dbReference type="EC" id="3.2.1.22" evidence="5"/>
<comment type="similarity">
    <text evidence="1 5">Belongs to the glycosyl hydrolase 27 family.</text>
</comment>
<dbReference type="Gene3D" id="3.20.20.70">
    <property type="entry name" value="Aldolase class I"/>
    <property type="match status" value="1"/>
</dbReference>
<dbReference type="SUPFAM" id="SSF49785">
    <property type="entry name" value="Galactose-binding domain-like"/>
    <property type="match status" value="1"/>
</dbReference>
<dbReference type="SUPFAM" id="SSF51011">
    <property type="entry name" value="Glycosyl hydrolase domain"/>
    <property type="match status" value="1"/>
</dbReference>
<name>A0ABY6J5Q6_9BACT</name>
<evidence type="ECO:0000256" key="4">
    <source>
        <dbReference type="ARBA" id="ARBA00023295"/>
    </source>
</evidence>
<dbReference type="InterPro" id="IPR017853">
    <property type="entry name" value="GH"/>
</dbReference>
<sequence>MAQHKGAISLPVAKFATGSDERWSQPAFDDREWKQINTGTVWQSQGYTDYHGYAWYRIHVIIPSSLKDNAHWKDSLRVYLAHVNDVDETYLNGVKIGKTGRFPEDEGGYESKWPAVRQYHVAMNNPAIRWNEENVIAIKDYDGGGSGGIFMGSPYLDALERTDGLRVSVPQDRLQYTNKGMNAALLLQNQFNTTLHGVLQYTLYDVISAKDIRTSTVQVSLPPHQSQGLNWQAPNQEGLQLRYVFTEAGSGLKVADTLALPYILTPAITVFPKINNARVYGARPGHPFLFCIAATGEAPLTYEVTHLPQGLTLNAKTGVITGTTPAKGDYKLSVTVKNKRGLAKQQLTIKSGDQLSLTPPMGWNSWNCWGVNVSQDKVISSAQAMIDKGLTGHGWTYVNVDDGWVSPQRAADSSMVPNEKFPDMKGLGDWLHERGLKYGIYSSPGTLTCGGYLGSYGNERKDADTYAAWGVDYLKYDWCSYERIAASDTTLETYVKPFRVMQTALQAQPRDIFYNICQYGLKDVWKWGGANGAQSWRTTEDIEDTWESLLQIGFQQNKLYPYAHPGGWNDPDMMIVGQVGWGENLHPTRLTPEEQYTHVSLWCLLSAPLLIGCDLSKLDDFTLNLLTNDEVLAIDQDPLGKQAQRVLQTPAYEVWLKPLEDGSHALGIFNMQTTTNTVSLPWKSLGLQNKQQQVRDLWRQQDLGTVKDEYSVTLPPHGVRLLKIGK</sequence>
<dbReference type="EMBL" id="CP107006">
    <property type="protein sequence ID" value="UYQ94840.1"/>
    <property type="molecule type" value="Genomic_DNA"/>
</dbReference>
<dbReference type="SUPFAM" id="SSF49313">
    <property type="entry name" value="Cadherin-like"/>
    <property type="match status" value="1"/>
</dbReference>
<evidence type="ECO:0000256" key="2">
    <source>
        <dbReference type="ARBA" id="ARBA00022729"/>
    </source>
</evidence>
<dbReference type="Gene3D" id="2.60.40.1180">
    <property type="entry name" value="Golgi alpha-mannosidase II"/>
    <property type="match status" value="1"/>
</dbReference>
<dbReference type="InterPro" id="IPR015919">
    <property type="entry name" value="Cadherin-like_sf"/>
</dbReference>
<organism evidence="7 8">
    <name type="scientific">Chitinophaga horti</name>
    <dbReference type="NCBI Taxonomy" id="2920382"/>
    <lineage>
        <taxon>Bacteria</taxon>
        <taxon>Pseudomonadati</taxon>
        <taxon>Bacteroidota</taxon>
        <taxon>Chitinophagia</taxon>
        <taxon>Chitinophagales</taxon>
        <taxon>Chitinophagaceae</taxon>
        <taxon>Chitinophaga</taxon>
    </lineage>
</organism>
<dbReference type="Proteomes" id="UP001162741">
    <property type="component" value="Chromosome"/>
</dbReference>
<evidence type="ECO:0000256" key="3">
    <source>
        <dbReference type="ARBA" id="ARBA00022801"/>
    </source>
</evidence>
<keyword evidence="4 5" id="KW-0326">Glycosidase</keyword>
<dbReference type="Pfam" id="PF16499">
    <property type="entry name" value="Melibiase_2"/>
    <property type="match status" value="1"/>
</dbReference>
<gene>
    <name evidence="7" type="ORF">MKQ68_07010</name>
</gene>
<dbReference type="InterPro" id="IPR013783">
    <property type="entry name" value="Ig-like_fold"/>
</dbReference>
<dbReference type="Pfam" id="PF05345">
    <property type="entry name" value="He_PIG"/>
    <property type="match status" value="1"/>
</dbReference>
<accession>A0ABY6J5Q6</accession>
<keyword evidence="8" id="KW-1185">Reference proteome</keyword>
<dbReference type="SUPFAM" id="SSF51445">
    <property type="entry name" value="(Trans)glycosidases"/>
    <property type="match status" value="1"/>
</dbReference>
<keyword evidence="3 5" id="KW-0378">Hydrolase</keyword>
<evidence type="ECO:0000256" key="1">
    <source>
        <dbReference type="ARBA" id="ARBA00009743"/>
    </source>
</evidence>
<proteinExistence type="inferred from homology"/>
<dbReference type="InterPro" id="IPR002241">
    <property type="entry name" value="Glyco_hydro_27"/>
</dbReference>